<organism evidence="2 3">
    <name type="scientific">Sphingomonas guangdongensis</name>
    <dbReference type="NCBI Taxonomy" id="1141890"/>
    <lineage>
        <taxon>Bacteria</taxon>
        <taxon>Pseudomonadati</taxon>
        <taxon>Pseudomonadota</taxon>
        <taxon>Alphaproteobacteria</taxon>
        <taxon>Sphingomonadales</taxon>
        <taxon>Sphingomonadaceae</taxon>
        <taxon>Sphingomonas</taxon>
    </lineage>
</organism>
<dbReference type="PANTHER" id="PTHR43685:SF2">
    <property type="entry name" value="GLYCOSYLTRANSFERASE 2-LIKE DOMAIN-CONTAINING PROTEIN"/>
    <property type="match status" value="1"/>
</dbReference>
<protein>
    <submittedName>
        <fullName evidence="2">Succinoglycan biosynthesis protein ExoM</fullName>
    </submittedName>
</protein>
<proteinExistence type="predicted"/>
<reference evidence="2 3" key="1">
    <citation type="submission" date="2017-07" db="EMBL/GenBank/DDBJ databases">
        <authorList>
            <person name="Sun Z.S."/>
            <person name="Albrecht U."/>
            <person name="Echele G."/>
            <person name="Lee C.C."/>
        </authorList>
    </citation>
    <scope>NUCLEOTIDE SEQUENCE [LARGE SCALE GENOMIC DNA]</scope>
    <source>
        <strain evidence="2 3">CGMCC 1.12672</strain>
    </source>
</reference>
<sequence length="293" mass="31686">MFAIDVALCTYRRPGVAATLQSLAAQVLPTGVSMRVIVADNDDEPSARERVLAAGAGLTLHYVHAPARNISVARNACLEAATAPAIAFLDDDEVAPPTWLRALLTTMEQTGAPIVLGPVRAQYGDDLPAWLKAADLHSTRPAIRRDGTIDTGYSCNVLFRRDILNGLRFDPARGVTGGEDDAFFSQLYRRGHRIAFAADAMLEEVVPPHRAQLRWLLRRAFRNGQTYASIRLAAGDWRIALATRAGAKGATCGAAAAANVWSGPRWRRALVRGALHAGTVARVLGKRDLRLYS</sequence>
<dbReference type="Pfam" id="PF00535">
    <property type="entry name" value="Glycos_transf_2"/>
    <property type="match status" value="1"/>
</dbReference>
<dbReference type="AlphaFoldDB" id="A0A285QHZ6"/>
<dbReference type="InterPro" id="IPR029044">
    <property type="entry name" value="Nucleotide-diphossugar_trans"/>
</dbReference>
<feature type="domain" description="Glycosyltransferase 2-like" evidence="1">
    <location>
        <begin position="6"/>
        <end position="165"/>
    </location>
</feature>
<dbReference type="Gene3D" id="3.90.550.10">
    <property type="entry name" value="Spore Coat Polysaccharide Biosynthesis Protein SpsA, Chain A"/>
    <property type="match status" value="1"/>
</dbReference>
<dbReference type="InterPro" id="IPR050834">
    <property type="entry name" value="Glycosyltransf_2"/>
</dbReference>
<dbReference type="EMBL" id="OBMI01000001">
    <property type="protein sequence ID" value="SOB81138.1"/>
    <property type="molecule type" value="Genomic_DNA"/>
</dbReference>
<evidence type="ECO:0000313" key="3">
    <source>
        <dbReference type="Proteomes" id="UP000219494"/>
    </source>
</evidence>
<evidence type="ECO:0000313" key="2">
    <source>
        <dbReference type="EMBL" id="SOB81138.1"/>
    </source>
</evidence>
<gene>
    <name evidence="2" type="ORF">SAMN06297144_1416</name>
</gene>
<dbReference type="Proteomes" id="UP000219494">
    <property type="component" value="Unassembled WGS sequence"/>
</dbReference>
<dbReference type="SUPFAM" id="SSF53448">
    <property type="entry name" value="Nucleotide-diphospho-sugar transferases"/>
    <property type="match status" value="1"/>
</dbReference>
<dbReference type="OrthoDB" id="6116224at2"/>
<name>A0A285QHZ6_9SPHN</name>
<keyword evidence="3" id="KW-1185">Reference proteome</keyword>
<evidence type="ECO:0000259" key="1">
    <source>
        <dbReference type="Pfam" id="PF00535"/>
    </source>
</evidence>
<dbReference type="PANTHER" id="PTHR43685">
    <property type="entry name" value="GLYCOSYLTRANSFERASE"/>
    <property type="match status" value="1"/>
</dbReference>
<accession>A0A285QHZ6</accession>
<dbReference type="InterPro" id="IPR001173">
    <property type="entry name" value="Glyco_trans_2-like"/>
</dbReference>